<accession>A0A150HGV2</accession>
<dbReference type="AlphaFoldDB" id="A0A150HGV2"/>
<sequence length="48" mass="4526">MVGALGATTGGVTTGVSGVTGVLGMPAPENPTAKDAGRFAASIDPPVE</sequence>
<protein>
    <submittedName>
        <fullName evidence="2">Uncharacterized protein</fullName>
    </submittedName>
</protein>
<dbReference type="EMBL" id="LRAD01000026">
    <property type="protein sequence ID" value="KXZ60988.1"/>
    <property type="molecule type" value="Genomic_DNA"/>
</dbReference>
<reference evidence="2 3" key="1">
    <citation type="submission" date="2016-01" db="EMBL/GenBank/DDBJ databases">
        <title>Draft genome sequences of Microbacterium laevaniformans LCDC 91-0039 and the type strain of Microbacterium hominis LCDC 84-209.</title>
        <authorList>
            <person name="Bernier A.-M."/>
            <person name="Bernard K."/>
        </authorList>
    </citation>
    <scope>NUCLEOTIDE SEQUENCE [LARGE SCALE GENOMIC DNA]</scope>
    <source>
        <strain evidence="2 3">LCDC 91-0039</strain>
    </source>
</reference>
<comment type="caution">
    <text evidence="2">The sequence shown here is derived from an EMBL/GenBank/DDBJ whole genome shotgun (WGS) entry which is preliminary data.</text>
</comment>
<evidence type="ECO:0000313" key="2">
    <source>
        <dbReference type="EMBL" id="KXZ60988.1"/>
    </source>
</evidence>
<dbReference type="Proteomes" id="UP000075357">
    <property type="component" value="Unassembled WGS sequence"/>
</dbReference>
<evidence type="ECO:0000313" key="3">
    <source>
        <dbReference type="Proteomes" id="UP000075357"/>
    </source>
</evidence>
<gene>
    <name evidence="2" type="ORF">Mlaev_01245</name>
</gene>
<evidence type="ECO:0000256" key="1">
    <source>
        <dbReference type="SAM" id="MobiDB-lite"/>
    </source>
</evidence>
<feature type="region of interest" description="Disordered" evidence="1">
    <location>
        <begin position="26"/>
        <end position="48"/>
    </location>
</feature>
<proteinExistence type="predicted"/>
<organism evidence="2 3">
    <name type="scientific">Microbacterium laevaniformans</name>
    <dbReference type="NCBI Taxonomy" id="36807"/>
    <lineage>
        <taxon>Bacteria</taxon>
        <taxon>Bacillati</taxon>
        <taxon>Actinomycetota</taxon>
        <taxon>Actinomycetes</taxon>
        <taxon>Micrococcales</taxon>
        <taxon>Microbacteriaceae</taxon>
        <taxon>Microbacterium</taxon>
    </lineage>
</organism>
<keyword evidence="3" id="KW-1185">Reference proteome</keyword>
<name>A0A150HGV2_9MICO</name>